<reference evidence="3" key="1">
    <citation type="submission" date="2018-01" db="EMBL/GenBank/DDBJ databases">
        <title>An insight into the sialome of Amazonian anophelines.</title>
        <authorList>
            <person name="Ribeiro J.M."/>
            <person name="Scarpassa V."/>
            <person name="Calvo E."/>
        </authorList>
    </citation>
    <scope>NUCLEOTIDE SEQUENCE</scope>
</reference>
<sequence length="90" mass="9712">MNCVPSMSKYLARGHLLLPLLALLHSPPPRISDARLGCLLASPASGVYDGVLGMPQSHGRYRGNRKKQHTPNKVTPLGAEDTRIPGRISC</sequence>
<feature type="chain" id="PRO_5014753363" evidence="2">
    <location>
        <begin position="23"/>
        <end position="90"/>
    </location>
</feature>
<accession>A0A2M4DAM0</accession>
<evidence type="ECO:0000256" key="2">
    <source>
        <dbReference type="SAM" id="SignalP"/>
    </source>
</evidence>
<feature type="region of interest" description="Disordered" evidence="1">
    <location>
        <begin position="60"/>
        <end position="90"/>
    </location>
</feature>
<evidence type="ECO:0000256" key="1">
    <source>
        <dbReference type="SAM" id="MobiDB-lite"/>
    </source>
</evidence>
<organism evidence="3">
    <name type="scientific">Anopheles darlingi</name>
    <name type="common">Mosquito</name>
    <dbReference type="NCBI Taxonomy" id="43151"/>
    <lineage>
        <taxon>Eukaryota</taxon>
        <taxon>Metazoa</taxon>
        <taxon>Ecdysozoa</taxon>
        <taxon>Arthropoda</taxon>
        <taxon>Hexapoda</taxon>
        <taxon>Insecta</taxon>
        <taxon>Pterygota</taxon>
        <taxon>Neoptera</taxon>
        <taxon>Endopterygota</taxon>
        <taxon>Diptera</taxon>
        <taxon>Nematocera</taxon>
        <taxon>Culicoidea</taxon>
        <taxon>Culicidae</taxon>
        <taxon>Anophelinae</taxon>
        <taxon>Anopheles</taxon>
    </lineage>
</organism>
<feature type="compositionally biased region" description="Basic residues" evidence="1">
    <location>
        <begin position="60"/>
        <end position="70"/>
    </location>
</feature>
<evidence type="ECO:0000313" key="3">
    <source>
        <dbReference type="EMBL" id="MBW74118.1"/>
    </source>
</evidence>
<keyword evidence="2" id="KW-0732">Signal</keyword>
<feature type="signal peptide" evidence="2">
    <location>
        <begin position="1"/>
        <end position="22"/>
    </location>
</feature>
<name>A0A2M4DAM0_ANODA</name>
<protein>
    <submittedName>
        <fullName evidence="3">Putative secreted protein</fullName>
    </submittedName>
</protein>
<dbReference type="EMBL" id="GGFL01009940">
    <property type="protein sequence ID" value="MBW74118.1"/>
    <property type="molecule type" value="Transcribed_RNA"/>
</dbReference>
<dbReference type="AlphaFoldDB" id="A0A2M4DAM0"/>
<proteinExistence type="predicted"/>